<reference evidence="1 2" key="1">
    <citation type="journal article" date="2021" name="Elife">
        <title>Chloroplast acquisition without the gene transfer in kleptoplastic sea slugs, Plakobranchus ocellatus.</title>
        <authorList>
            <person name="Maeda T."/>
            <person name="Takahashi S."/>
            <person name="Yoshida T."/>
            <person name="Shimamura S."/>
            <person name="Takaki Y."/>
            <person name="Nagai Y."/>
            <person name="Toyoda A."/>
            <person name="Suzuki Y."/>
            <person name="Arimoto A."/>
            <person name="Ishii H."/>
            <person name="Satoh N."/>
            <person name="Nishiyama T."/>
            <person name="Hasebe M."/>
            <person name="Maruyama T."/>
            <person name="Minagawa J."/>
            <person name="Obokata J."/>
            <person name="Shigenobu S."/>
        </authorList>
    </citation>
    <scope>NUCLEOTIDE SEQUENCE [LARGE SCALE GENOMIC DNA]</scope>
</reference>
<evidence type="ECO:0000313" key="2">
    <source>
        <dbReference type="Proteomes" id="UP000735302"/>
    </source>
</evidence>
<protein>
    <submittedName>
        <fullName evidence="1">Temptin</fullName>
    </submittedName>
</protein>
<gene>
    <name evidence="1" type="ORF">PoB_000615500</name>
</gene>
<evidence type="ECO:0000313" key="1">
    <source>
        <dbReference type="EMBL" id="GFN79649.1"/>
    </source>
</evidence>
<dbReference type="AlphaFoldDB" id="A0AAV3YA37"/>
<sequence>MTDKSGMRLYYQPATADVQELVFFTVGTEVFQIPPGYPRYEVSSVCNTSCNRVIKKPAKIVAATNHMHYMDFDVDIANPQGPFCRGFKPRHQLHAFSEGA</sequence>
<keyword evidence="2" id="KW-1185">Reference proteome</keyword>
<name>A0AAV3YA37_9GAST</name>
<dbReference type="EMBL" id="BLXT01000722">
    <property type="protein sequence ID" value="GFN79649.1"/>
    <property type="molecule type" value="Genomic_DNA"/>
</dbReference>
<accession>A0AAV3YA37</accession>
<organism evidence="1 2">
    <name type="scientific">Plakobranchus ocellatus</name>
    <dbReference type="NCBI Taxonomy" id="259542"/>
    <lineage>
        <taxon>Eukaryota</taxon>
        <taxon>Metazoa</taxon>
        <taxon>Spiralia</taxon>
        <taxon>Lophotrochozoa</taxon>
        <taxon>Mollusca</taxon>
        <taxon>Gastropoda</taxon>
        <taxon>Heterobranchia</taxon>
        <taxon>Euthyneura</taxon>
        <taxon>Panpulmonata</taxon>
        <taxon>Sacoglossa</taxon>
        <taxon>Placobranchoidea</taxon>
        <taxon>Plakobranchidae</taxon>
        <taxon>Plakobranchus</taxon>
    </lineage>
</organism>
<proteinExistence type="predicted"/>
<comment type="caution">
    <text evidence="1">The sequence shown here is derived from an EMBL/GenBank/DDBJ whole genome shotgun (WGS) entry which is preliminary data.</text>
</comment>
<dbReference type="Proteomes" id="UP000735302">
    <property type="component" value="Unassembled WGS sequence"/>
</dbReference>